<evidence type="ECO:0000256" key="3">
    <source>
        <dbReference type="ARBA" id="ARBA00022638"/>
    </source>
</evidence>
<dbReference type="GO" id="GO:0031640">
    <property type="term" value="P:killing of cells of another organism"/>
    <property type="evidence" value="ECO:0007669"/>
    <property type="project" value="UniProtKB-KW"/>
</dbReference>
<dbReference type="GO" id="GO:0008932">
    <property type="term" value="F:lytic endotransglycosylase activity"/>
    <property type="evidence" value="ECO:0007669"/>
    <property type="project" value="TreeGrafter"/>
</dbReference>
<dbReference type="Proteomes" id="UP000321296">
    <property type="component" value="Chromosome"/>
</dbReference>
<dbReference type="Pfam" id="PF01476">
    <property type="entry name" value="LysM"/>
    <property type="match status" value="5"/>
</dbReference>
<organism evidence="7 8">
    <name type="scientific">Leuconostoc pseudomesenteroides</name>
    <dbReference type="NCBI Taxonomy" id="33968"/>
    <lineage>
        <taxon>Bacteria</taxon>
        <taxon>Bacillati</taxon>
        <taxon>Bacillota</taxon>
        <taxon>Bacilli</taxon>
        <taxon>Lactobacillales</taxon>
        <taxon>Lactobacillaceae</taxon>
        <taxon>Leuconostoc</taxon>
    </lineage>
</organism>
<feature type="domain" description="LysM" evidence="6">
    <location>
        <begin position="89"/>
        <end position="133"/>
    </location>
</feature>
<dbReference type="SMART" id="SM00047">
    <property type="entry name" value="LYZ2"/>
    <property type="match status" value="1"/>
</dbReference>
<sequence>MKKSLLVSAVAASVVSGQVIEVSASTTYNVKTGDTLYAIALKNNLSVNEIKLTNHLSSNTIYSGQKLILDKSATSSTTASTTVSTKSSNTYTVKSGDSLSKIATSYGMSVSQIATLNQISNVNVIRVGQILKVAGTSATTSQSSATNITTSKVSVNTGTYTVKSGDTLSKIASSNKMTVAQLASLNNITNVNMIKVGQVLKVTQTTTAAQSATSASTSTSNTTTGTSNTASYTVKSGDTLSKIAANYNMSLTQIASLNQISNVNAIRIGQVLKVSQTTTSANQSSTTTSKATTTTSTSTTTTTGSYKVNSGDTLYAIAAKLGVNINTLLSLNGLNLSSTIYVGQVLKTAATTATTTTPNTTNLATSTGGSILTTGLSATQAAWLNTAVADAKAATAGTGVLASVTVAQAILESGWGQSTLASAPYYNLFGIKQGTGWQGSIVNMNTSEYVNGKWVTVLAPFRSYSSQMASFQDHTNFLLTNSRYAANGVINAKNYVAMANGLQAAGYATAPTYASTLISLVERYNLQSLD</sequence>
<comment type="similarity">
    <text evidence="1">Belongs to the glycosyl hydrolase 73 family.</text>
</comment>
<name>A0A5B8T5T2_LEUPS</name>
<dbReference type="Gene3D" id="3.10.350.10">
    <property type="entry name" value="LysM domain"/>
    <property type="match status" value="5"/>
</dbReference>
<evidence type="ECO:0000256" key="1">
    <source>
        <dbReference type="ARBA" id="ARBA00010266"/>
    </source>
</evidence>
<evidence type="ECO:0000313" key="7">
    <source>
        <dbReference type="EMBL" id="QEA42333.1"/>
    </source>
</evidence>
<feature type="domain" description="LysM" evidence="6">
    <location>
        <begin position="26"/>
        <end position="69"/>
    </location>
</feature>
<accession>A0A5B8T5T2</accession>
<evidence type="ECO:0000256" key="4">
    <source>
        <dbReference type="ARBA" id="ARBA00032108"/>
    </source>
</evidence>
<dbReference type="PROSITE" id="PS51782">
    <property type="entry name" value="LYSM"/>
    <property type="match status" value="5"/>
</dbReference>
<keyword evidence="3" id="KW-0081">Bacteriolytic enzyme</keyword>
<dbReference type="Gene3D" id="1.10.530.10">
    <property type="match status" value="1"/>
</dbReference>
<dbReference type="PANTHER" id="PTHR33734">
    <property type="entry name" value="LYSM DOMAIN-CONTAINING GPI-ANCHORED PROTEIN 2"/>
    <property type="match status" value="1"/>
</dbReference>
<evidence type="ECO:0000256" key="5">
    <source>
        <dbReference type="SAM" id="MobiDB-lite"/>
    </source>
</evidence>
<feature type="domain" description="LysM" evidence="6">
    <location>
        <begin position="230"/>
        <end position="274"/>
    </location>
</feature>
<feature type="domain" description="LysM" evidence="6">
    <location>
        <begin position="304"/>
        <end position="348"/>
    </location>
</feature>
<evidence type="ECO:0000259" key="6">
    <source>
        <dbReference type="PROSITE" id="PS51782"/>
    </source>
</evidence>
<dbReference type="CDD" id="cd00118">
    <property type="entry name" value="LysM"/>
    <property type="match status" value="5"/>
</dbReference>
<evidence type="ECO:0000256" key="2">
    <source>
        <dbReference type="ARBA" id="ARBA00022529"/>
    </source>
</evidence>
<dbReference type="SMART" id="SM00257">
    <property type="entry name" value="LysM"/>
    <property type="match status" value="5"/>
</dbReference>
<dbReference type="GO" id="GO:0004040">
    <property type="term" value="F:amidase activity"/>
    <property type="evidence" value="ECO:0007669"/>
    <property type="project" value="InterPro"/>
</dbReference>
<dbReference type="EMBL" id="CP042383">
    <property type="protein sequence ID" value="QEA42333.1"/>
    <property type="molecule type" value="Genomic_DNA"/>
</dbReference>
<keyword evidence="2" id="KW-0929">Antimicrobial</keyword>
<dbReference type="RefSeq" id="WP_147651496.1">
    <property type="nucleotide sequence ID" value="NZ_BMBO01000005.1"/>
</dbReference>
<dbReference type="Gene3D" id="2.10.70.40">
    <property type="entry name" value="peptidoglycan hydrolase"/>
    <property type="match status" value="1"/>
</dbReference>
<dbReference type="InterPro" id="IPR002901">
    <property type="entry name" value="MGlyc_endo_b_GlcNAc-like_dom"/>
</dbReference>
<feature type="region of interest" description="Disordered" evidence="5">
    <location>
        <begin position="210"/>
        <end position="230"/>
    </location>
</feature>
<reference evidence="7 8" key="1">
    <citation type="submission" date="2019-06" db="EMBL/GenBank/DDBJ databases">
        <title>Genome analyses of bacteria isolated from kimchi.</title>
        <authorList>
            <person name="Lee S."/>
            <person name="Ahn S."/>
            <person name="Roh S."/>
        </authorList>
    </citation>
    <scope>NUCLEOTIDE SEQUENCE [LARGE SCALE GENOMIC DNA]</scope>
    <source>
        <strain evidence="7 8">CBA3630</strain>
    </source>
</reference>
<dbReference type="PANTHER" id="PTHR33734:SF22">
    <property type="entry name" value="MEMBRANE-BOUND LYTIC MUREIN TRANSGLYCOSYLASE D"/>
    <property type="match status" value="1"/>
</dbReference>
<feature type="domain" description="LysM" evidence="6">
    <location>
        <begin position="158"/>
        <end position="202"/>
    </location>
</feature>
<dbReference type="InterPro" id="IPR018392">
    <property type="entry name" value="LysM"/>
</dbReference>
<dbReference type="KEGG" id="lpse:FGL85_07335"/>
<evidence type="ECO:0000313" key="8">
    <source>
        <dbReference type="Proteomes" id="UP000321296"/>
    </source>
</evidence>
<protein>
    <recommendedName>
        <fullName evidence="4">Peptidoglycan hydrolase</fullName>
    </recommendedName>
</protein>
<dbReference type="InterPro" id="IPR036779">
    <property type="entry name" value="LysM_dom_sf"/>
</dbReference>
<dbReference type="SUPFAM" id="SSF54106">
    <property type="entry name" value="LysM domain"/>
    <property type="match status" value="5"/>
</dbReference>
<dbReference type="AlphaFoldDB" id="A0A5B8T5T2"/>
<feature type="region of interest" description="Disordered" evidence="5">
    <location>
        <begin position="277"/>
        <end position="302"/>
    </location>
</feature>
<proteinExistence type="inferred from homology"/>
<dbReference type="GO" id="GO:0042742">
    <property type="term" value="P:defense response to bacterium"/>
    <property type="evidence" value="ECO:0007669"/>
    <property type="project" value="UniProtKB-KW"/>
</dbReference>
<gene>
    <name evidence="7" type="ORF">FGL85_07335</name>
</gene>
<dbReference type="Pfam" id="PF01832">
    <property type="entry name" value="Glucosaminidase"/>
    <property type="match status" value="1"/>
</dbReference>